<dbReference type="InterPro" id="IPR001279">
    <property type="entry name" value="Metallo-B-lactamas"/>
</dbReference>
<evidence type="ECO:0000256" key="1">
    <source>
        <dbReference type="SAM" id="Phobius"/>
    </source>
</evidence>
<reference evidence="4" key="1">
    <citation type="submission" date="2012-06" db="EMBL/GenBank/DDBJ databases">
        <title>The complete genome of Flexibacter litoralis DSM 6794.</title>
        <authorList>
            <person name="Lucas S."/>
            <person name="Copeland A."/>
            <person name="Lapidus A."/>
            <person name="Glavina del Rio T."/>
            <person name="Dalin E."/>
            <person name="Tice H."/>
            <person name="Bruce D."/>
            <person name="Goodwin L."/>
            <person name="Pitluck S."/>
            <person name="Peters L."/>
            <person name="Ovchinnikova G."/>
            <person name="Lu M."/>
            <person name="Kyrpides N."/>
            <person name="Mavromatis K."/>
            <person name="Ivanova N."/>
            <person name="Brettin T."/>
            <person name="Detter J.C."/>
            <person name="Han C."/>
            <person name="Larimer F."/>
            <person name="Land M."/>
            <person name="Hauser L."/>
            <person name="Markowitz V."/>
            <person name="Cheng J.-F."/>
            <person name="Hugenholtz P."/>
            <person name="Woyke T."/>
            <person name="Wu D."/>
            <person name="Spring S."/>
            <person name="Lang E."/>
            <person name="Kopitz M."/>
            <person name="Brambilla E."/>
            <person name="Klenk H.-P."/>
            <person name="Eisen J.A."/>
        </authorList>
    </citation>
    <scope>NUCLEOTIDE SEQUENCE [LARGE SCALE GENOMIC DNA]</scope>
    <source>
        <strain evidence="4">ATCC 23117 / DSM 6794 / NBRC 15988 / NCIMB 1366 / Sio-4</strain>
    </source>
</reference>
<proteinExistence type="predicted"/>
<accession>I4AID0</accession>
<dbReference type="KEGG" id="fli:Fleli_1281"/>
<keyword evidence="4" id="KW-1185">Reference proteome</keyword>
<sequence length="384" mass="44410" precursor="true">MIKKSLKDKFKTFFKRIFYTILVLTIMLSLATTLILRQDKFGKLPSGERLERIKKSPNYRDGAFQNIHHTLELSEEASYYSILKEFIFGDKSRVSPTDKIPSTKIDLHSLDKNENILVWFGHSSYFMQIDGKTILVDPVLSGYASPFSFSVKAFNGTDAYTTNDIPEIDYLFISHDHWDHLDYETLLKLKPKIKTIFCGLGVGAHFEHWGFDLNKIHEEDWNTKIKLDDNFEVHTVPARHFSGRGFKRNQALWTSFVLKTPTMQIYIGGDSGYDTHFKEIGDKFGSFDLVILENGQYDKSWKYIHMMPKEVLKAAKNLNAKSLFPVHSSKFALANHPWNEPLTKVTNLNQNLETPFLVVTPIIGQKVEIKNLNQSFENWWEGLK</sequence>
<dbReference type="OrthoDB" id="9805728at2"/>
<dbReference type="eggNOG" id="COG2220">
    <property type="taxonomic scope" value="Bacteria"/>
</dbReference>
<keyword evidence="1" id="KW-0472">Membrane</keyword>
<organism evidence="3 4">
    <name type="scientific">Bernardetia litoralis (strain ATCC 23117 / DSM 6794 / NBRC 15988 / NCIMB 1366 / Fx l1 / Sio-4)</name>
    <name type="common">Flexibacter litoralis</name>
    <dbReference type="NCBI Taxonomy" id="880071"/>
    <lineage>
        <taxon>Bacteria</taxon>
        <taxon>Pseudomonadati</taxon>
        <taxon>Bacteroidota</taxon>
        <taxon>Cytophagia</taxon>
        <taxon>Cytophagales</taxon>
        <taxon>Bernardetiaceae</taxon>
        <taxon>Bernardetia</taxon>
    </lineage>
</organism>
<keyword evidence="1" id="KW-0812">Transmembrane</keyword>
<evidence type="ECO:0000313" key="3">
    <source>
        <dbReference type="EMBL" id="AFM03715.1"/>
    </source>
</evidence>
<keyword evidence="1" id="KW-1133">Transmembrane helix</keyword>
<dbReference type="InterPro" id="IPR036866">
    <property type="entry name" value="RibonucZ/Hydroxyglut_hydro"/>
</dbReference>
<dbReference type="EMBL" id="CP003345">
    <property type="protein sequence ID" value="AFM03715.1"/>
    <property type="molecule type" value="Genomic_DNA"/>
</dbReference>
<dbReference type="PATRIC" id="fig|880071.3.peg.1254"/>
<dbReference type="HOGENOM" id="CLU_020884_0_2_10"/>
<dbReference type="PANTHER" id="PTHR15032:SF4">
    <property type="entry name" value="N-ACYL-PHOSPHATIDYLETHANOLAMINE-HYDROLYZING PHOSPHOLIPASE D"/>
    <property type="match status" value="1"/>
</dbReference>
<dbReference type="STRING" id="880071.Fleli_1281"/>
<dbReference type="GO" id="GO:0005737">
    <property type="term" value="C:cytoplasm"/>
    <property type="evidence" value="ECO:0007669"/>
    <property type="project" value="TreeGrafter"/>
</dbReference>
<evidence type="ECO:0000259" key="2">
    <source>
        <dbReference type="Pfam" id="PF12706"/>
    </source>
</evidence>
<dbReference type="Pfam" id="PF12706">
    <property type="entry name" value="Lactamase_B_2"/>
    <property type="match status" value="1"/>
</dbReference>
<feature type="domain" description="Metallo-beta-lactamase" evidence="2">
    <location>
        <begin position="133"/>
        <end position="327"/>
    </location>
</feature>
<dbReference type="AlphaFoldDB" id="I4AID0"/>
<dbReference type="PANTHER" id="PTHR15032">
    <property type="entry name" value="N-ACYL-PHOSPHATIDYLETHANOLAMINE-HYDROLYZING PHOSPHOLIPASE D"/>
    <property type="match status" value="1"/>
</dbReference>
<dbReference type="Proteomes" id="UP000006054">
    <property type="component" value="Chromosome"/>
</dbReference>
<dbReference type="SUPFAM" id="SSF56281">
    <property type="entry name" value="Metallo-hydrolase/oxidoreductase"/>
    <property type="match status" value="1"/>
</dbReference>
<gene>
    <name evidence="3" type="ordered locus">Fleli_1281</name>
</gene>
<keyword evidence="3" id="KW-0378">Hydrolase</keyword>
<name>I4AID0_BERLS</name>
<dbReference type="Gene3D" id="3.60.15.10">
    <property type="entry name" value="Ribonuclease Z/Hydroxyacylglutathione hydrolase-like"/>
    <property type="match status" value="1"/>
</dbReference>
<protein>
    <submittedName>
        <fullName evidence="3">Putative Zn-dependent hydrolase of beta-lactamase fold protein</fullName>
    </submittedName>
</protein>
<feature type="transmembrane region" description="Helical" evidence="1">
    <location>
        <begin position="16"/>
        <end position="36"/>
    </location>
</feature>
<dbReference type="GO" id="GO:0016787">
    <property type="term" value="F:hydrolase activity"/>
    <property type="evidence" value="ECO:0007669"/>
    <property type="project" value="UniProtKB-KW"/>
</dbReference>
<evidence type="ECO:0000313" key="4">
    <source>
        <dbReference type="Proteomes" id="UP000006054"/>
    </source>
</evidence>